<dbReference type="STRING" id="765440.A0A0C3B610"/>
<dbReference type="InterPro" id="IPR002110">
    <property type="entry name" value="Ankyrin_rpt"/>
</dbReference>
<evidence type="ECO:0000313" key="3">
    <source>
        <dbReference type="Proteomes" id="UP000054166"/>
    </source>
</evidence>
<gene>
    <name evidence="2" type="ORF">PILCRDRAFT_821420</name>
</gene>
<dbReference type="AlphaFoldDB" id="A0A0C3B610"/>
<name>A0A0C3B610_PILCF</name>
<reference evidence="2 3" key="1">
    <citation type="submission" date="2014-04" db="EMBL/GenBank/DDBJ databases">
        <authorList>
            <consortium name="DOE Joint Genome Institute"/>
            <person name="Kuo A."/>
            <person name="Tarkka M."/>
            <person name="Buscot F."/>
            <person name="Kohler A."/>
            <person name="Nagy L.G."/>
            <person name="Floudas D."/>
            <person name="Copeland A."/>
            <person name="Barry K.W."/>
            <person name="Cichocki N."/>
            <person name="Veneault-Fourrey C."/>
            <person name="LaButti K."/>
            <person name="Lindquist E.A."/>
            <person name="Lipzen A."/>
            <person name="Lundell T."/>
            <person name="Morin E."/>
            <person name="Murat C."/>
            <person name="Sun H."/>
            <person name="Tunlid A."/>
            <person name="Henrissat B."/>
            <person name="Grigoriev I.V."/>
            <person name="Hibbett D.S."/>
            <person name="Martin F."/>
            <person name="Nordberg H.P."/>
            <person name="Cantor M.N."/>
            <person name="Hua S.X."/>
        </authorList>
    </citation>
    <scope>NUCLEOTIDE SEQUENCE [LARGE SCALE GENOMIC DNA]</scope>
    <source>
        <strain evidence="2 3">F 1598</strain>
    </source>
</reference>
<dbReference type="Proteomes" id="UP000054166">
    <property type="component" value="Unassembled WGS sequence"/>
</dbReference>
<feature type="repeat" description="ANK" evidence="1">
    <location>
        <begin position="1"/>
        <end position="30"/>
    </location>
</feature>
<keyword evidence="1" id="KW-0040">ANK repeat</keyword>
<proteinExistence type="predicted"/>
<dbReference type="HOGENOM" id="CLU_3088049_0_0_1"/>
<dbReference type="Gene3D" id="1.25.40.20">
    <property type="entry name" value="Ankyrin repeat-containing domain"/>
    <property type="match status" value="1"/>
</dbReference>
<protein>
    <submittedName>
        <fullName evidence="2">Uncharacterized protein</fullName>
    </submittedName>
</protein>
<reference evidence="3" key="2">
    <citation type="submission" date="2015-01" db="EMBL/GenBank/DDBJ databases">
        <title>Evolutionary Origins and Diversification of the Mycorrhizal Mutualists.</title>
        <authorList>
            <consortium name="DOE Joint Genome Institute"/>
            <consortium name="Mycorrhizal Genomics Consortium"/>
            <person name="Kohler A."/>
            <person name="Kuo A."/>
            <person name="Nagy L.G."/>
            <person name="Floudas D."/>
            <person name="Copeland A."/>
            <person name="Barry K.W."/>
            <person name="Cichocki N."/>
            <person name="Veneault-Fourrey C."/>
            <person name="LaButti K."/>
            <person name="Lindquist E.A."/>
            <person name="Lipzen A."/>
            <person name="Lundell T."/>
            <person name="Morin E."/>
            <person name="Murat C."/>
            <person name="Riley R."/>
            <person name="Ohm R."/>
            <person name="Sun H."/>
            <person name="Tunlid A."/>
            <person name="Henrissat B."/>
            <person name="Grigoriev I.V."/>
            <person name="Hibbett D.S."/>
            <person name="Martin F."/>
        </authorList>
    </citation>
    <scope>NUCLEOTIDE SEQUENCE [LARGE SCALE GENOMIC DNA]</scope>
    <source>
        <strain evidence="3">F 1598</strain>
    </source>
</reference>
<evidence type="ECO:0000256" key="1">
    <source>
        <dbReference type="PROSITE-ProRule" id="PRU00023"/>
    </source>
</evidence>
<sequence length="52" mass="5559">MPLHVVAANGHTNIVCTLLLHGVHADRPDKHGIIPEIVTGESGRARTADVLR</sequence>
<organism evidence="2 3">
    <name type="scientific">Piloderma croceum (strain F 1598)</name>
    <dbReference type="NCBI Taxonomy" id="765440"/>
    <lineage>
        <taxon>Eukaryota</taxon>
        <taxon>Fungi</taxon>
        <taxon>Dikarya</taxon>
        <taxon>Basidiomycota</taxon>
        <taxon>Agaricomycotina</taxon>
        <taxon>Agaricomycetes</taxon>
        <taxon>Agaricomycetidae</taxon>
        <taxon>Atheliales</taxon>
        <taxon>Atheliaceae</taxon>
        <taxon>Piloderma</taxon>
    </lineage>
</organism>
<dbReference type="SUPFAM" id="SSF48403">
    <property type="entry name" value="Ankyrin repeat"/>
    <property type="match status" value="1"/>
</dbReference>
<dbReference type="Pfam" id="PF00023">
    <property type="entry name" value="Ank"/>
    <property type="match status" value="1"/>
</dbReference>
<dbReference type="PROSITE" id="PS50088">
    <property type="entry name" value="ANK_REPEAT"/>
    <property type="match status" value="1"/>
</dbReference>
<keyword evidence="3" id="KW-1185">Reference proteome</keyword>
<accession>A0A0C3B610</accession>
<dbReference type="OrthoDB" id="194358at2759"/>
<dbReference type="EMBL" id="KN832998">
    <property type="protein sequence ID" value="KIM81658.1"/>
    <property type="molecule type" value="Genomic_DNA"/>
</dbReference>
<dbReference type="InterPro" id="IPR036770">
    <property type="entry name" value="Ankyrin_rpt-contain_sf"/>
</dbReference>
<dbReference type="InParanoid" id="A0A0C3B610"/>
<evidence type="ECO:0000313" key="2">
    <source>
        <dbReference type="EMBL" id="KIM81658.1"/>
    </source>
</evidence>